<dbReference type="RefSeq" id="WP_282011622.1">
    <property type="nucleotide sequence ID" value="NZ_OX336137.1"/>
</dbReference>
<protein>
    <submittedName>
        <fullName evidence="1">MoaD/ThiS family protein</fullName>
    </submittedName>
</protein>
<reference evidence="1 2" key="1">
    <citation type="submission" date="2022-09" db="EMBL/GenBank/DDBJ databases">
        <authorList>
            <person name="Kop L."/>
        </authorList>
    </citation>
    <scope>NUCLEOTIDE SEQUENCE [LARGE SCALE GENOMIC DNA]</scope>
    <source>
        <strain evidence="1 2">347</strain>
    </source>
</reference>
<dbReference type="InterPro" id="IPR016155">
    <property type="entry name" value="Mopterin_synth/thiamin_S_b"/>
</dbReference>
<sequence length="92" mass="10189">MAVKVRIPTPLMKLTNNQSEVAANGGTIAELLSDLESQFNGIKERICEENGTPRRFINIYLNEEDIRFLEGEQTKLKDGDEVSIIPAIAGGR</sequence>
<dbReference type="InterPro" id="IPR010038">
    <property type="entry name" value="MoaD_arc-typ"/>
</dbReference>
<dbReference type="InterPro" id="IPR003749">
    <property type="entry name" value="ThiS/MoaD-like"/>
</dbReference>
<dbReference type="SUPFAM" id="SSF54285">
    <property type="entry name" value="MoaD/ThiS"/>
    <property type="match status" value="1"/>
</dbReference>
<dbReference type="Pfam" id="PF02597">
    <property type="entry name" value="ThiS"/>
    <property type="match status" value="1"/>
</dbReference>
<keyword evidence="2" id="KW-1185">Reference proteome</keyword>
<dbReference type="PANTHER" id="PTHR38031:SF1">
    <property type="entry name" value="SULFUR CARRIER PROTEIN CYSO"/>
    <property type="match status" value="1"/>
</dbReference>
<dbReference type="Proteomes" id="UP001157733">
    <property type="component" value="Chromosome"/>
</dbReference>
<evidence type="ECO:0000313" key="2">
    <source>
        <dbReference type="Proteomes" id="UP001157733"/>
    </source>
</evidence>
<gene>
    <name evidence="1" type="ORF">NSPWAT_1885</name>
</gene>
<dbReference type="PANTHER" id="PTHR38031">
    <property type="entry name" value="SULFUR CARRIER PROTEIN SLR0821-RELATED"/>
    <property type="match status" value="1"/>
</dbReference>
<dbReference type="CDD" id="cd17074">
    <property type="entry name" value="Ubl_CysO_like"/>
    <property type="match status" value="1"/>
</dbReference>
<accession>A0ABM9HF94</accession>
<evidence type="ECO:0000313" key="1">
    <source>
        <dbReference type="EMBL" id="CAI2718741.1"/>
    </source>
</evidence>
<dbReference type="Gene3D" id="3.10.20.30">
    <property type="match status" value="1"/>
</dbReference>
<name>A0ABM9HF94_9BACT</name>
<dbReference type="InterPro" id="IPR012675">
    <property type="entry name" value="Beta-grasp_dom_sf"/>
</dbReference>
<organism evidence="1 2">
    <name type="scientific">Nitrospina watsonii</name>
    <dbReference type="NCBI Taxonomy" id="1323948"/>
    <lineage>
        <taxon>Bacteria</taxon>
        <taxon>Pseudomonadati</taxon>
        <taxon>Nitrospinota/Tectimicrobiota group</taxon>
        <taxon>Nitrospinota</taxon>
        <taxon>Nitrospinia</taxon>
        <taxon>Nitrospinales</taxon>
        <taxon>Nitrospinaceae</taxon>
        <taxon>Nitrospina</taxon>
    </lineage>
</organism>
<proteinExistence type="predicted"/>
<dbReference type="NCBIfam" id="TIGR01687">
    <property type="entry name" value="moaD_arch"/>
    <property type="match status" value="1"/>
</dbReference>
<dbReference type="InterPro" id="IPR052045">
    <property type="entry name" value="Sulfur_Carrier/Prot_Modifier"/>
</dbReference>
<dbReference type="EMBL" id="OX336137">
    <property type="protein sequence ID" value="CAI2718741.1"/>
    <property type="molecule type" value="Genomic_DNA"/>
</dbReference>